<dbReference type="PRINTS" id="PR00081">
    <property type="entry name" value="GDHRDH"/>
</dbReference>
<gene>
    <name evidence="3" type="ORF">ELQ90_10630</name>
</gene>
<comment type="similarity">
    <text evidence="1">Belongs to the short-chain dehydrogenases/reductases (SDR) family.</text>
</comment>
<dbReference type="InterPro" id="IPR036291">
    <property type="entry name" value="NAD(P)-bd_dom_sf"/>
</dbReference>
<dbReference type="EMBL" id="RZNB01000004">
    <property type="protein sequence ID" value="RWZ49809.1"/>
    <property type="molecule type" value="Genomic_DNA"/>
</dbReference>
<accession>A0A444PRG9</accession>
<dbReference type="Gene3D" id="3.40.50.720">
    <property type="entry name" value="NAD(P)-binding Rossmann-like Domain"/>
    <property type="match status" value="1"/>
</dbReference>
<evidence type="ECO:0000256" key="1">
    <source>
        <dbReference type="ARBA" id="ARBA00006484"/>
    </source>
</evidence>
<dbReference type="PANTHER" id="PTHR42760">
    <property type="entry name" value="SHORT-CHAIN DEHYDROGENASES/REDUCTASES FAMILY MEMBER"/>
    <property type="match status" value="1"/>
</dbReference>
<comment type="caution">
    <text evidence="3">The sequence shown here is derived from an EMBL/GenBank/DDBJ whole genome shotgun (WGS) entry which is preliminary data.</text>
</comment>
<name>A0A444PRG9_9MICO</name>
<dbReference type="AlphaFoldDB" id="A0A444PRG9"/>
<dbReference type="Pfam" id="PF13561">
    <property type="entry name" value="adh_short_C2"/>
    <property type="match status" value="1"/>
</dbReference>
<dbReference type="OrthoDB" id="286404at2"/>
<evidence type="ECO:0000256" key="2">
    <source>
        <dbReference type="ARBA" id="ARBA00023002"/>
    </source>
</evidence>
<sequence>MELTLHGRRVAVTGAAGGIGSAIVDRLLAEGADVIGLDMRGLERLPASVTTFEVDLSSAESIGSVVSEIYRDDERPVDLVTSAGIVEDDVAAEDMPIEQFDRVYGVNIRGVFLTNQAFGRELLNRGGGAIVNIASMSGNAIVNFPQKQSAYNSSKAAVSALTRSLAVEWGPRGVRVNTLSPGYVDTPLNHLKQHMHDTWRADTVIGRFATTEEVAGAVRFLLSDEAAYFVGAELLMDGGSSLR</sequence>
<dbReference type="GO" id="GO:0016616">
    <property type="term" value="F:oxidoreductase activity, acting on the CH-OH group of donors, NAD or NADP as acceptor"/>
    <property type="evidence" value="ECO:0007669"/>
    <property type="project" value="TreeGrafter"/>
</dbReference>
<dbReference type="PRINTS" id="PR00080">
    <property type="entry name" value="SDRFAMILY"/>
</dbReference>
<evidence type="ECO:0000313" key="4">
    <source>
        <dbReference type="Proteomes" id="UP000288547"/>
    </source>
</evidence>
<keyword evidence="4" id="KW-1185">Reference proteome</keyword>
<evidence type="ECO:0000313" key="3">
    <source>
        <dbReference type="EMBL" id="RWZ49809.1"/>
    </source>
</evidence>
<proteinExistence type="inferred from homology"/>
<protein>
    <submittedName>
        <fullName evidence="3">SDR family oxidoreductase</fullName>
    </submittedName>
</protein>
<dbReference type="PANTHER" id="PTHR42760:SF115">
    <property type="entry name" value="3-OXOACYL-[ACYL-CARRIER-PROTEIN] REDUCTASE FABG"/>
    <property type="match status" value="1"/>
</dbReference>
<dbReference type="SUPFAM" id="SSF51735">
    <property type="entry name" value="NAD(P)-binding Rossmann-fold domains"/>
    <property type="match status" value="1"/>
</dbReference>
<dbReference type="FunFam" id="3.40.50.720:FF:000084">
    <property type="entry name" value="Short-chain dehydrogenase reductase"/>
    <property type="match status" value="1"/>
</dbReference>
<dbReference type="RefSeq" id="WP_128495269.1">
    <property type="nucleotide sequence ID" value="NZ_RZNB01000004.1"/>
</dbReference>
<dbReference type="InterPro" id="IPR002347">
    <property type="entry name" value="SDR_fam"/>
</dbReference>
<organism evidence="3 4">
    <name type="scientific">Labedella phragmitis</name>
    <dbReference type="NCBI Taxonomy" id="2498849"/>
    <lineage>
        <taxon>Bacteria</taxon>
        <taxon>Bacillati</taxon>
        <taxon>Actinomycetota</taxon>
        <taxon>Actinomycetes</taxon>
        <taxon>Micrococcales</taxon>
        <taxon>Microbacteriaceae</taxon>
        <taxon>Labedella</taxon>
    </lineage>
</organism>
<dbReference type="Proteomes" id="UP000288547">
    <property type="component" value="Unassembled WGS sequence"/>
</dbReference>
<keyword evidence="2" id="KW-0560">Oxidoreductase</keyword>
<reference evidence="3 4" key="1">
    <citation type="submission" date="2018-12" db="EMBL/GenBank/DDBJ databases">
        <authorList>
            <person name="Li F."/>
        </authorList>
    </citation>
    <scope>NUCLEOTIDE SEQUENCE [LARGE SCALE GENOMIC DNA]</scope>
    <source>
        <strain evidence="3 4">11W25H-1</strain>
    </source>
</reference>